<organism evidence="1 2">
    <name type="scientific">Petrolisthes cinctipes</name>
    <name type="common">Flat porcelain crab</name>
    <dbReference type="NCBI Taxonomy" id="88211"/>
    <lineage>
        <taxon>Eukaryota</taxon>
        <taxon>Metazoa</taxon>
        <taxon>Ecdysozoa</taxon>
        <taxon>Arthropoda</taxon>
        <taxon>Crustacea</taxon>
        <taxon>Multicrustacea</taxon>
        <taxon>Malacostraca</taxon>
        <taxon>Eumalacostraca</taxon>
        <taxon>Eucarida</taxon>
        <taxon>Decapoda</taxon>
        <taxon>Pleocyemata</taxon>
        <taxon>Anomura</taxon>
        <taxon>Galatheoidea</taxon>
        <taxon>Porcellanidae</taxon>
        <taxon>Petrolisthes</taxon>
    </lineage>
</organism>
<protein>
    <submittedName>
        <fullName evidence="1">Uncharacterized protein</fullName>
    </submittedName>
</protein>
<evidence type="ECO:0000313" key="2">
    <source>
        <dbReference type="Proteomes" id="UP001286313"/>
    </source>
</evidence>
<reference evidence="1" key="1">
    <citation type="submission" date="2023-10" db="EMBL/GenBank/DDBJ databases">
        <title>Genome assemblies of two species of porcelain crab, Petrolisthes cinctipes and Petrolisthes manimaculis (Anomura: Porcellanidae).</title>
        <authorList>
            <person name="Angst P."/>
        </authorList>
    </citation>
    <scope>NUCLEOTIDE SEQUENCE</scope>
    <source>
        <strain evidence="1">PB745_01</strain>
        <tissue evidence="1">Gill</tissue>
    </source>
</reference>
<accession>A0AAE1BE82</accession>
<dbReference type="EMBL" id="JAWQEG010009151">
    <property type="protein sequence ID" value="KAK3849081.1"/>
    <property type="molecule type" value="Genomic_DNA"/>
</dbReference>
<evidence type="ECO:0000313" key="1">
    <source>
        <dbReference type="EMBL" id="KAK3849081.1"/>
    </source>
</evidence>
<proteinExistence type="predicted"/>
<name>A0AAE1BE82_PETCI</name>
<keyword evidence="2" id="KW-1185">Reference proteome</keyword>
<comment type="caution">
    <text evidence="1">The sequence shown here is derived from an EMBL/GenBank/DDBJ whole genome shotgun (WGS) entry which is preliminary data.</text>
</comment>
<dbReference type="AlphaFoldDB" id="A0AAE1BE82"/>
<gene>
    <name evidence="1" type="ORF">Pcinc_044152</name>
</gene>
<sequence length="222" mass="24610">MWGEGLSNLFYCSGFIEVKSPHTLQRLEWFVLSHLINSLVVTNPAGLLAGGHLELSLYRRPIVCLSQLPSPSLPPPPSPCHHFPPNTITTTASYLRRPPYHHHHLPAIIFPRTLSPQQPAIFIFIITITISLPSSSLQHHHHNSQVTFTFITTITISLPSFSPQHYHHNSQPATFTFITTITTLAAKNTHPPSLPSLITATTTIIIITSQPSDTPQTLKIPP</sequence>
<dbReference type="Proteomes" id="UP001286313">
    <property type="component" value="Unassembled WGS sequence"/>
</dbReference>